<dbReference type="GO" id="GO:0016705">
    <property type="term" value="F:oxidoreductase activity, acting on paired donors, with incorporation or reduction of molecular oxygen"/>
    <property type="evidence" value="ECO:0007669"/>
    <property type="project" value="InterPro"/>
</dbReference>
<keyword evidence="6" id="KW-0408">Iron</keyword>
<gene>
    <name evidence="8" type="ORF">DCAF_LOCUS16014</name>
</gene>
<keyword evidence="9" id="KW-1185">Reference proteome</keyword>
<dbReference type="SUPFAM" id="SSF48264">
    <property type="entry name" value="Cytochrome P450"/>
    <property type="match status" value="1"/>
</dbReference>
<proteinExistence type="inferred from homology"/>
<sequence length="179" mass="20693">MFNKRFFSKGMEDGGLGLEEEEYADAIFNILTNVFSFCISDVLPFLRGFDLDGYTKVMKENYRITNKHHDPIIDRRIQQWKDGTKKEMEDLLDVLINLKDDNDNPLLTKDEIKGQIVEIALPIVDNPSNAYESAFIEMLNQPEIFDKAIEELNKVVGTWKRETSLRIGLCAAQLREAMR</sequence>
<evidence type="ECO:0000256" key="6">
    <source>
        <dbReference type="ARBA" id="ARBA00023004"/>
    </source>
</evidence>
<evidence type="ECO:0000313" key="8">
    <source>
        <dbReference type="EMBL" id="CAK7340924.1"/>
    </source>
</evidence>
<reference evidence="8 9" key="1">
    <citation type="submission" date="2024-01" db="EMBL/GenBank/DDBJ databases">
        <authorList>
            <person name="Waweru B."/>
        </authorList>
    </citation>
    <scope>NUCLEOTIDE SEQUENCE [LARGE SCALE GENOMIC DNA]</scope>
</reference>
<evidence type="ECO:0000256" key="4">
    <source>
        <dbReference type="ARBA" id="ARBA00022723"/>
    </source>
</evidence>
<dbReference type="Proteomes" id="UP001314170">
    <property type="component" value="Unassembled WGS sequence"/>
</dbReference>
<name>A0AAV1RW46_9ROSI</name>
<dbReference type="GO" id="GO:0020037">
    <property type="term" value="F:heme binding"/>
    <property type="evidence" value="ECO:0007669"/>
    <property type="project" value="InterPro"/>
</dbReference>
<evidence type="ECO:0000256" key="7">
    <source>
        <dbReference type="ARBA" id="ARBA00023033"/>
    </source>
</evidence>
<keyword evidence="7" id="KW-0503">Monooxygenase</keyword>
<organism evidence="8 9">
    <name type="scientific">Dovyalis caffra</name>
    <dbReference type="NCBI Taxonomy" id="77055"/>
    <lineage>
        <taxon>Eukaryota</taxon>
        <taxon>Viridiplantae</taxon>
        <taxon>Streptophyta</taxon>
        <taxon>Embryophyta</taxon>
        <taxon>Tracheophyta</taxon>
        <taxon>Spermatophyta</taxon>
        <taxon>Magnoliopsida</taxon>
        <taxon>eudicotyledons</taxon>
        <taxon>Gunneridae</taxon>
        <taxon>Pentapetalae</taxon>
        <taxon>rosids</taxon>
        <taxon>fabids</taxon>
        <taxon>Malpighiales</taxon>
        <taxon>Salicaceae</taxon>
        <taxon>Flacourtieae</taxon>
        <taxon>Dovyalis</taxon>
    </lineage>
</organism>
<comment type="caution">
    <text evidence="8">The sequence shown here is derived from an EMBL/GenBank/DDBJ whole genome shotgun (WGS) entry which is preliminary data.</text>
</comment>
<dbReference type="InterPro" id="IPR001128">
    <property type="entry name" value="Cyt_P450"/>
</dbReference>
<accession>A0AAV1RW46</accession>
<dbReference type="PANTHER" id="PTHR47944:SF4">
    <property type="entry name" value="OS09G0441700 PROTEIN"/>
    <property type="match status" value="1"/>
</dbReference>
<dbReference type="EMBL" id="CAWUPB010001160">
    <property type="protein sequence ID" value="CAK7340924.1"/>
    <property type="molecule type" value="Genomic_DNA"/>
</dbReference>
<dbReference type="Gene3D" id="1.10.630.10">
    <property type="entry name" value="Cytochrome P450"/>
    <property type="match status" value="1"/>
</dbReference>
<dbReference type="AlphaFoldDB" id="A0AAV1RW46"/>
<evidence type="ECO:0000256" key="2">
    <source>
        <dbReference type="ARBA" id="ARBA00010617"/>
    </source>
</evidence>
<dbReference type="GO" id="GO:0005506">
    <property type="term" value="F:iron ion binding"/>
    <property type="evidence" value="ECO:0007669"/>
    <property type="project" value="InterPro"/>
</dbReference>
<keyword evidence="3" id="KW-0349">Heme</keyword>
<evidence type="ECO:0000256" key="3">
    <source>
        <dbReference type="ARBA" id="ARBA00022617"/>
    </source>
</evidence>
<keyword evidence="5" id="KW-0560">Oxidoreductase</keyword>
<dbReference type="Pfam" id="PF00067">
    <property type="entry name" value="p450"/>
    <property type="match status" value="1"/>
</dbReference>
<comment type="similarity">
    <text evidence="2">Belongs to the cytochrome P450 family.</text>
</comment>
<dbReference type="PANTHER" id="PTHR47944">
    <property type="entry name" value="CYTOCHROME P450 98A9"/>
    <property type="match status" value="1"/>
</dbReference>
<evidence type="ECO:0000313" key="9">
    <source>
        <dbReference type="Proteomes" id="UP001314170"/>
    </source>
</evidence>
<dbReference type="InterPro" id="IPR036396">
    <property type="entry name" value="Cyt_P450_sf"/>
</dbReference>
<evidence type="ECO:0000256" key="1">
    <source>
        <dbReference type="ARBA" id="ARBA00001971"/>
    </source>
</evidence>
<comment type="cofactor">
    <cofactor evidence="1">
        <name>heme</name>
        <dbReference type="ChEBI" id="CHEBI:30413"/>
    </cofactor>
</comment>
<dbReference type="GO" id="GO:0004497">
    <property type="term" value="F:monooxygenase activity"/>
    <property type="evidence" value="ECO:0007669"/>
    <property type="project" value="UniProtKB-KW"/>
</dbReference>
<protein>
    <submittedName>
        <fullName evidence="8">Uncharacterized protein</fullName>
    </submittedName>
</protein>
<evidence type="ECO:0000256" key="5">
    <source>
        <dbReference type="ARBA" id="ARBA00023002"/>
    </source>
</evidence>
<keyword evidence="4" id="KW-0479">Metal-binding</keyword>